<feature type="domain" description="DSBA-like thioredoxin" evidence="1">
    <location>
        <begin position="9"/>
        <end position="197"/>
    </location>
</feature>
<reference evidence="2 3" key="1">
    <citation type="submission" date="2014-11" db="EMBL/GenBank/DDBJ databases">
        <title>Draft Genome Sequences of Nine Bacillus subtilis Strains that Form Spores with High Heat-Resistance.</title>
        <authorList>
            <person name="Krawcyk A.O."/>
            <person name="Berendsen E.M."/>
            <person name="de Jong A."/>
            <person name="Holsappel S."/>
            <person name="Eijlander R.T."/>
            <person name="Wells-Bennik M."/>
            <person name="Kuipers O.P."/>
        </authorList>
    </citation>
    <scope>NUCLEOTIDE SEQUENCE [LARGE SCALE GENOMIC DNA]</scope>
    <source>
        <strain evidence="2 3">B4067</strain>
    </source>
</reference>
<dbReference type="CDD" id="cd03024">
    <property type="entry name" value="DsbA_FrnE"/>
    <property type="match status" value="1"/>
</dbReference>
<accession>A0ABD3ZZY1</accession>
<evidence type="ECO:0000313" key="2">
    <source>
        <dbReference type="EMBL" id="KIL33504.1"/>
    </source>
</evidence>
<proteinExistence type="predicted"/>
<dbReference type="EMBL" id="JSXS01000012">
    <property type="protein sequence ID" value="KIL33504.1"/>
    <property type="molecule type" value="Genomic_DNA"/>
</dbReference>
<dbReference type="PANTHER" id="PTHR13887">
    <property type="entry name" value="GLUTATHIONE S-TRANSFERASE KAPPA"/>
    <property type="match status" value="1"/>
</dbReference>
<dbReference type="Proteomes" id="UP000031970">
    <property type="component" value="Unassembled WGS sequence"/>
</dbReference>
<dbReference type="SUPFAM" id="SSF52833">
    <property type="entry name" value="Thioredoxin-like"/>
    <property type="match status" value="1"/>
</dbReference>
<sequence>MASLFTVHIKVYSDYVCPFCFVGKAAFEEAIKGKDVEVEWMPFELRPSPSPQLDPVNDPSKQYMWQTSIQPMAEKLGVEINFPNVSPHPYTDLAFEGFHFAKEYNKGHEYNTRVFQAFFQEGQNIGDIDILTKLAEEVGLDGASFKSALETRTYQDVQRQALKHAYEEADITAVPTFIIGDTVIPGAAGKDVFEKAISDEQKKRQGKSPL</sequence>
<dbReference type="PANTHER" id="PTHR13887:SF33">
    <property type="entry name" value="ISOMERASE"/>
    <property type="match status" value="1"/>
</dbReference>
<dbReference type="AlphaFoldDB" id="A0ABD3ZZY1"/>
<name>A0ABD3ZZY1_BACIU</name>
<evidence type="ECO:0000259" key="1">
    <source>
        <dbReference type="Pfam" id="PF01323"/>
    </source>
</evidence>
<dbReference type="RefSeq" id="WP_017697027.1">
    <property type="nucleotide sequence ID" value="NZ_JSXS01000012.1"/>
</dbReference>
<dbReference type="InterPro" id="IPR036249">
    <property type="entry name" value="Thioredoxin-like_sf"/>
</dbReference>
<evidence type="ECO:0000313" key="3">
    <source>
        <dbReference type="Proteomes" id="UP000031970"/>
    </source>
</evidence>
<dbReference type="InterPro" id="IPR001853">
    <property type="entry name" value="DSBA-like_thioredoxin_dom"/>
</dbReference>
<comment type="caution">
    <text evidence="2">The sequence shown here is derived from an EMBL/GenBank/DDBJ whole genome shotgun (WGS) entry which is preliminary data.</text>
</comment>
<gene>
    <name evidence="2" type="ORF">B4067_4327</name>
</gene>
<dbReference type="Pfam" id="PF01323">
    <property type="entry name" value="DSBA"/>
    <property type="match status" value="1"/>
</dbReference>
<protein>
    <recommendedName>
        <fullName evidence="1">DSBA-like thioredoxin domain-containing protein</fullName>
    </recommendedName>
</protein>
<dbReference type="Gene3D" id="3.40.30.10">
    <property type="entry name" value="Glutaredoxin"/>
    <property type="match status" value="1"/>
</dbReference>
<organism evidence="2 3">
    <name type="scientific">Bacillus subtilis subsp. subtilis</name>
    <dbReference type="NCBI Taxonomy" id="135461"/>
    <lineage>
        <taxon>Bacteria</taxon>
        <taxon>Bacillati</taxon>
        <taxon>Bacillota</taxon>
        <taxon>Bacilli</taxon>
        <taxon>Bacillales</taxon>
        <taxon>Bacillaceae</taxon>
        <taxon>Bacillus</taxon>
    </lineage>
</organism>